<sequence>MWNYPSGPPMFIQKNLESWVHYSQGRCRFPWLINETNIREFIPDLPAEYDRMPPDYDAAKSDVGKRALNLKQVRAQVCCSDDLERPCHIPWAGIGENVAHPVLPGMETPGVGLKLSNEVAPLWLGVLMLCLCSGQLAVTNPLERLMYHLFASQGFGADHDGATLFDPSTFVGHLYRKSVGSFTEIPRDPLDDGPGFICANDGDTCKCNGKVFYGRRFQNDGNGVRAELKDLIKKRYVVKEVHGRVQCTVDVFGDPIFTVPKHCVCQPRDEASRSGHDENIEKRRQNRKDTLQPGNFLSRF</sequence>
<gene>
    <name evidence="2" type="ORF">SCF082_LOCUS12679</name>
</gene>
<reference evidence="2 3" key="1">
    <citation type="submission" date="2024-02" db="EMBL/GenBank/DDBJ databases">
        <authorList>
            <person name="Chen Y."/>
            <person name="Shah S."/>
            <person name="Dougan E. K."/>
            <person name="Thang M."/>
            <person name="Chan C."/>
        </authorList>
    </citation>
    <scope>NUCLEOTIDE SEQUENCE [LARGE SCALE GENOMIC DNA]</scope>
</reference>
<feature type="compositionally biased region" description="Basic and acidic residues" evidence="1">
    <location>
        <begin position="268"/>
        <end position="290"/>
    </location>
</feature>
<feature type="region of interest" description="Disordered" evidence="1">
    <location>
        <begin position="268"/>
        <end position="300"/>
    </location>
</feature>
<evidence type="ECO:0000313" key="2">
    <source>
        <dbReference type="EMBL" id="CAK9015260.1"/>
    </source>
</evidence>
<evidence type="ECO:0000313" key="3">
    <source>
        <dbReference type="Proteomes" id="UP001642464"/>
    </source>
</evidence>
<comment type="caution">
    <text evidence="2">The sequence shown here is derived from an EMBL/GenBank/DDBJ whole genome shotgun (WGS) entry which is preliminary data.</text>
</comment>
<accession>A0ABP0JLW5</accession>
<proteinExistence type="predicted"/>
<organism evidence="2 3">
    <name type="scientific">Durusdinium trenchii</name>
    <dbReference type="NCBI Taxonomy" id="1381693"/>
    <lineage>
        <taxon>Eukaryota</taxon>
        <taxon>Sar</taxon>
        <taxon>Alveolata</taxon>
        <taxon>Dinophyceae</taxon>
        <taxon>Suessiales</taxon>
        <taxon>Symbiodiniaceae</taxon>
        <taxon>Durusdinium</taxon>
    </lineage>
</organism>
<name>A0ABP0JLW5_9DINO</name>
<dbReference type="Proteomes" id="UP001642464">
    <property type="component" value="Unassembled WGS sequence"/>
</dbReference>
<evidence type="ECO:0000256" key="1">
    <source>
        <dbReference type="SAM" id="MobiDB-lite"/>
    </source>
</evidence>
<keyword evidence="3" id="KW-1185">Reference proteome</keyword>
<dbReference type="EMBL" id="CAXAMM010007768">
    <property type="protein sequence ID" value="CAK9015260.1"/>
    <property type="molecule type" value="Genomic_DNA"/>
</dbReference>
<protein>
    <submittedName>
        <fullName evidence="2">Guanylate cyclase domain-containing protein</fullName>
    </submittedName>
</protein>